<protein>
    <submittedName>
        <fullName evidence="3">Putative tigger transposable element-derived</fullName>
    </submittedName>
</protein>
<dbReference type="CDD" id="cd15517">
    <property type="entry name" value="PHD_TCF19_like"/>
    <property type="match status" value="1"/>
</dbReference>
<feature type="compositionally biased region" description="Basic residues" evidence="1">
    <location>
        <begin position="571"/>
        <end position="592"/>
    </location>
</feature>
<dbReference type="Gene3D" id="3.30.420.10">
    <property type="entry name" value="Ribonuclease H-like superfamily/Ribonuclease H"/>
    <property type="match status" value="1"/>
</dbReference>
<feature type="region of interest" description="Disordered" evidence="1">
    <location>
        <begin position="530"/>
        <end position="592"/>
    </location>
</feature>
<dbReference type="GO" id="GO:0005634">
    <property type="term" value="C:nucleus"/>
    <property type="evidence" value="ECO:0007669"/>
    <property type="project" value="TreeGrafter"/>
</dbReference>
<dbReference type="InterPro" id="IPR004875">
    <property type="entry name" value="DDE_SF_endonuclease_dom"/>
</dbReference>
<reference evidence="3" key="1">
    <citation type="submission" date="2020-03" db="EMBL/GenBank/DDBJ databases">
        <title>Transcriptomic Profiling of the Digestive Tract of the Rat Flea, Xenopsylla cheopis, Following Blood Feeding and Infection with Yersinia pestis.</title>
        <authorList>
            <person name="Bland D.M."/>
            <person name="Martens C.A."/>
            <person name="Virtaneva K."/>
            <person name="Kanakabandi K."/>
            <person name="Long D."/>
            <person name="Rosenke R."/>
            <person name="Saturday G.A."/>
            <person name="Hoyt F.H."/>
            <person name="Bruno D.P."/>
            <person name="Ribeiro J.M.C."/>
            <person name="Hinnebusch J."/>
        </authorList>
    </citation>
    <scope>NUCLEOTIDE SEQUENCE</scope>
</reference>
<proteinExistence type="predicted"/>
<accession>A0A6M2DV36</accession>
<dbReference type="InterPro" id="IPR050863">
    <property type="entry name" value="CenT-Element_Derived"/>
</dbReference>
<feature type="compositionally biased region" description="Basic and acidic residues" evidence="1">
    <location>
        <begin position="558"/>
        <end position="570"/>
    </location>
</feature>
<name>A0A6M2DV36_XENCH</name>
<organism evidence="3">
    <name type="scientific">Xenopsylla cheopis</name>
    <name type="common">Oriental rat flea</name>
    <name type="synonym">Pulex cheopis</name>
    <dbReference type="NCBI Taxonomy" id="163159"/>
    <lineage>
        <taxon>Eukaryota</taxon>
        <taxon>Metazoa</taxon>
        <taxon>Ecdysozoa</taxon>
        <taxon>Arthropoda</taxon>
        <taxon>Hexapoda</taxon>
        <taxon>Insecta</taxon>
        <taxon>Pterygota</taxon>
        <taxon>Neoptera</taxon>
        <taxon>Endopterygota</taxon>
        <taxon>Siphonaptera</taxon>
        <taxon>Pulicidae</taxon>
        <taxon>Xenopsyllinae</taxon>
        <taxon>Xenopsylla</taxon>
    </lineage>
</organism>
<evidence type="ECO:0000256" key="1">
    <source>
        <dbReference type="SAM" id="MobiDB-lite"/>
    </source>
</evidence>
<sequence>MRNYKKTTERGTKSVELMKRAADLVANEDKSIRQVCRDYEISRTSLKRFMARLKENPESPKFGYGTPRLVFNQEQETSLCEYLLTLAQIFHGIGPKDVRRLAYECAVKYNLKIPEVWHTNKMAGKDWLTGFLSRNDRLSIRKPEATSLSRATSFNRTNVCEYFDKLAHVMDRHKFRGSSIWNADETGVSTVNKPSKIIAAKGKRNVGSVTSTERGTNVTLLVAVSATGSSIPPMFVFPRKKYQDHFVRDGPAECIGAGNASGWMTDTEFLLFMKHFITYVKPTKESPVLLLLDNHSSHLSVEVLDLAKNNGVVMLSYPPHCSHKLQPLDVSVFGPFKRYLSSAQDSWMRGHPGKTMSIYDIPGIVRTALPLALTPNNISKGFQKAGVYPFNREVFDESDFAPSFVTDRPNPNNPTTSSVPNESQPPMSTEPQLPISPGSPSLLISSQPEVVAVVSASISPVSPSQLSTVGPQLPTVSVLLSSSDLMLSSTAAVEKDCLPLRSCTVPSSNIEPQPSTSASSLFAQPSIFSPESIRPFPQAGPRNVTSRKRRKAAILTDTPEKEALSLEQENKKKKKMVSRKKAVSKKNKQVKKKILQEKDTNKNKQVKRKIIQEKDTSSSSEEEECLCLECCESFADSVAGEGWIQCNTCKGWAHDKCAKHHSSSLAYECKNCQSDED</sequence>
<dbReference type="GO" id="GO:0003677">
    <property type="term" value="F:DNA binding"/>
    <property type="evidence" value="ECO:0007669"/>
    <property type="project" value="TreeGrafter"/>
</dbReference>
<dbReference type="PANTHER" id="PTHR19303:SF71">
    <property type="entry name" value="ZINC FINGER PHD-TYPE DOMAIN-CONTAINING PROTEIN"/>
    <property type="match status" value="1"/>
</dbReference>
<feature type="domain" description="DDE-1" evidence="2">
    <location>
        <begin position="219"/>
        <end position="347"/>
    </location>
</feature>
<dbReference type="PANTHER" id="PTHR19303">
    <property type="entry name" value="TRANSPOSON"/>
    <property type="match status" value="1"/>
</dbReference>
<dbReference type="InterPro" id="IPR036397">
    <property type="entry name" value="RNaseH_sf"/>
</dbReference>
<evidence type="ECO:0000313" key="3">
    <source>
        <dbReference type="EMBL" id="NOV48567.1"/>
    </source>
</evidence>
<evidence type="ECO:0000259" key="2">
    <source>
        <dbReference type="Pfam" id="PF03184"/>
    </source>
</evidence>
<dbReference type="EMBL" id="GIIL01004841">
    <property type="protein sequence ID" value="NOV48567.1"/>
    <property type="molecule type" value="Transcribed_RNA"/>
</dbReference>
<feature type="compositionally biased region" description="Low complexity" evidence="1">
    <location>
        <begin position="409"/>
        <end position="421"/>
    </location>
</feature>
<feature type="region of interest" description="Disordered" evidence="1">
    <location>
        <begin position="401"/>
        <end position="440"/>
    </location>
</feature>
<dbReference type="Pfam" id="PF03184">
    <property type="entry name" value="DDE_1"/>
    <property type="match status" value="1"/>
</dbReference>
<dbReference type="AlphaFoldDB" id="A0A6M2DV36"/>
<feature type="compositionally biased region" description="Low complexity" evidence="1">
    <location>
        <begin position="431"/>
        <end position="440"/>
    </location>
</feature>